<feature type="compositionally biased region" description="Acidic residues" evidence="1">
    <location>
        <begin position="103"/>
        <end position="113"/>
    </location>
</feature>
<gene>
    <name evidence="2" type="ORF">BCR33DRAFT_324852</name>
</gene>
<dbReference type="OrthoDB" id="10431747at2759"/>
<dbReference type="Proteomes" id="UP000193642">
    <property type="component" value="Unassembled WGS sequence"/>
</dbReference>
<organism evidence="2 3">
    <name type="scientific">Rhizoclosmatium globosum</name>
    <dbReference type="NCBI Taxonomy" id="329046"/>
    <lineage>
        <taxon>Eukaryota</taxon>
        <taxon>Fungi</taxon>
        <taxon>Fungi incertae sedis</taxon>
        <taxon>Chytridiomycota</taxon>
        <taxon>Chytridiomycota incertae sedis</taxon>
        <taxon>Chytridiomycetes</taxon>
        <taxon>Chytridiales</taxon>
        <taxon>Chytriomycetaceae</taxon>
        <taxon>Rhizoclosmatium</taxon>
    </lineage>
</organism>
<reference evidence="2 3" key="1">
    <citation type="submission" date="2016-07" db="EMBL/GenBank/DDBJ databases">
        <title>Pervasive Adenine N6-methylation of Active Genes in Fungi.</title>
        <authorList>
            <consortium name="DOE Joint Genome Institute"/>
            <person name="Mondo S.J."/>
            <person name="Dannebaum R.O."/>
            <person name="Kuo R.C."/>
            <person name="Labutti K."/>
            <person name="Haridas S."/>
            <person name="Kuo A."/>
            <person name="Salamov A."/>
            <person name="Ahrendt S.R."/>
            <person name="Lipzen A."/>
            <person name="Sullivan W."/>
            <person name="Andreopoulos W.B."/>
            <person name="Clum A."/>
            <person name="Lindquist E."/>
            <person name="Daum C."/>
            <person name="Ramamoorthy G.K."/>
            <person name="Gryganskyi A."/>
            <person name="Culley D."/>
            <person name="Magnuson J.K."/>
            <person name="James T.Y."/>
            <person name="O'Malley M.A."/>
            <person name="Stajich J.E."/>
            <person name="Spatafora J.W."/>
            <person name="Visel A."/>
            <person name="Grigoriev I.V."/>
        </authorList>
    </citation>
    <scope>NUCLEOTIDE SEQUENCE [LARGE SCALE GENOMIC DNA]</scope>
    <source>
        <strain evidence="2 3">JEL800</strain>
    </source>
</reference>
<comment type="caution">
    <text evidence="2">The sequence shown here is derived from an EMBL/GenBank/DDBJ whole genome shotgun (WGS) entry which is preliminary data.</text>
</comment>
<feature type="compositionally biased region" description="Low complexity" evidence="1">
    <location>
        <begin position="13"/>
        <end position="22"/>
    </location>
</feature>
<evidence type="ECO:0000313" key="3">
    <source>
        <dbReference type="Proteomes" id="UP000193642"/>
    </source>
</evidence>
<feature type="compositionally biased region" description="Polar residues" evidence="1">
    <location>
        <begin position="32"/>
        <end position="54"/>
    </location>
</feature>
<accession>A0A1Y2D0J2</accession>
<sequence>MESSDEDEDNRNSVVAVAGAGSLARNVVAPVKNQSKVKGASINTSTYPPSTPTALSLRRQTKYNTVLDAEAEPMLGARRESLPDPMSKSTPTLVLPSGYAFSDSEDDEDDEESNVLHSPLENIIPQRIHSLKELIHCGILRMQFS</sequence>
<proteinExistence type="predicted"/>
<evidence type="ECO:0000256" key="1">
    <source>
        <dbReference type="SAM" id="MobiDB-lite"/>
    </source>
</evidence>
<evidence type="ECO:0000313" key="2">
    <source>
        <dbReference type="EMBL" id="ORY52644.1"/>
    </source>
</evidence>
<name>A0A1Y2D0J2_9FUNG</name>
<feature type="region of interest" description="Disordered" evidence="1">
    <location>
        <begin position="78"/>
        <end position="114"/>
    </location>
</feature>
<protein>
    <submittedName>
        <fullName evidence="2">Uncharacterized protein</fullName>
    </submittedName>
</protein>
<keyword evidence="3" id="KW-1185">Reference proteome</keyword>
<dbReference type="EMBL" id="MCGO01000003">
    <property type="protein sequence ID" value="ORY52644.1"/>
    <property type="molecule type" value="Genomic_DNA"/>
</dbReference>
<feature type="region of interest" description="Disordered" evidence="1">
    <location>
        <begin position="1"/>
        <end position="58"/>
    </location>
</feature>
<dbReference type="AlphaFoldDB" id="A0A1Y2D0J2"/>